<keyword evidence="3" id="KW-1185">Reference proteome</keyword>
<evidence type="ECO:0000313" key="3">
    <source>
        <dbReference type="Proteomes" id="UP001501594"/>
    </source>
</evidence>
<accession>A0ABP8E0Y1</accession>
<name>A0ABP8E0Y1_9MICO</name>
<protein>
    <submittedName>
        <fullName evidence="2">Uncharacterized protein</fullName>
    </submittedName>
</protein>
<feature type="compositionally biased region" description="Basic and acidic residues" evidence="1">
    <location>
        <begin position="24"/>
        <end position="39"/>
    </location>
</feature>
<reference evidence="3" key="1">
    <citation type="journal article" date="2019" name="Int. J. Syst. Evol. Microbiol.">
        <title>The Global Catalogue of Microorganisms (GCM) 10K type strain sequencing project: providing services to taxonomists for standard genome sequencing and annotation.</title>
        <authorList>
            <consortium name="The Broad Institute Genomics Platform"/>
            <consortium name="The Broad Institute Genome Sequencing Center for Infectious Disease"/>
            <person name="Wu L."/>
            <person name="Ma J."/>
        </authorList>
    </citation>
    <scope>NUCLEOTIDE SEQUENCE [LARGE SCALE GENOMIC DNA]</scope>
    <source>
        <strain evidence="3">JCM 17442</strain>
    </source>
</reference>
<dbReference type="Proteomes" id="UP001501594">
    <property type="component" value="Unassembled WGS sequence"/>
</dbReference>
<gene>
    <name evidence="2" type="ORF">GCM10022256_14740</name>
</gene>
<comment type="caution">
    <text evidence="2">The sequence shown here is derived from an EMBL/GenBank/DDBJ whole genome shotgun (WGS) entry which is preliminary data.</text>
</comment>
<feature type="region of interest" description="Disordered" evidence="1">
    <location>
        <begin position="1"/>
        <end position="44"/>
    </location>
</feature>
<evidence type="ECO:0000256" key="1">
    <source>
        <dbReference type="SAM" id="MobiDB-lite"/>
    </source>
</evidence>
<sequence>MRRSGDSVGGSHCGRDGCGGGLRRLPEEDGSRDAERYAEDGSAAGRETVFGHEVLHSCRDGRLRCRPRADVVEGTSLSTHGFCHRYESSRGWMTGKHAHRPEIKPHGT</sequence>
<feature type="compositionally biased region" description="Gly residues" evidence="1">
    <location>
        <begin position="7"/>
        <end position="22"/>
    </location>
</feature>
<organism evidence="2 3">
    <name type="scientific">Frondihabitans peucedani</name>
    <dbReference type="NCBI Taxonomy" id="598626"/>
    <lineage>
        <taxon>Bacteria</taxon>
        <taxon>Bacillati</taxon>
        <taxon>Actinomycetota</taxon>
        <taxon>Actinomycetes</taxon>
        <taxon>Micrococcales</taxon>
        <taxon>Microbacteriaceae</taxon>
        <taxon>Frondihabitans</taxon>
    </lineage>
</organism>
<proteinExistence type="predicted"/>
<evidence type="ECO:0000313" key="2">
    <source>
        <dbReference type="EMBL" id="GAA4265862.1"/>
    </source>
</evidence>
<dbReference type="EMBL" id="BAABAU010000001">
    <property type="protein sequence ID" value="GAA4265862.1"/>
    <property type="molecule type" value="Genomic_DNA"/>
</dbReference>